<reference evidence="1 2" key="1">
    <citation type="submission" date="2016-12" db="EMBL/GenBank/DDBJ databases">
        <title>Draft genome sequences of strains Salinicola socius SMB35, Salinicola sp. MH3R3-1 and Chromohalobacter sp. SMB17 from the Verkhnekamsk potash mining region of Russia.</title>
        <authorList>
            <person name="Mavrodi D.V."/>
            <person name="Olsson B.E."/>
            <person name="Korsakova E.S."/>
            <person name="Pyankova A."/>
            <person name="Mavrodi O.V."/>
            <person name="Plotnikova E.G."/>
        </authorList>
    </citation>
    <scope>NUCLEOTIDE SEQUENCE [LARGE SCALE GENOMIC DNA]</scope>
    <source>
        <strain evidence="1 2">SMB35</strain>
    </source>
</reference>
<proteinExistence type="predicted"/>
<dbReference type="Proteomes" id="UP000186878">
    <property type="component" value="Unassembled WGS sequence"/>
</dbReference>
<dbReference type="STRING" id="404433.BTW07_05570"/>
<name>A0A1Q8SUP4_9GAMM</name>
<evidence type="ECO:0000313" key="1">
    <source>
        <dbReference type="EMBL" id="OLO05082.1"/>
    </source>
</evidence>
<dbReference type="EMBL" id="MSDO01000005">
    <property type="protein sequence ID" value="OLO05082.1"/>
    <property type="molecule type" value="Genomic_DNA"/>
</dbReference>
<evidence type="ECO:0000313" key="2">
    <source>
        <dbReference type="Proteomes" id="UP000186878"/>
    </source>
</evidence>
<protein>
    <submittedName>
        <fullName evidence="1">Uncharacterized protein</fullName>
    </submittedName>
</protein>
<gene>
    <name evidence="1" type="ORF">BTW07_05570</name>
</gene>
<dbReference type="RefSeq" id="WP_075569179.1">
    <property type="nucleotide sequence ID" value="NZ_MSDO01000005.1"/>
</dbReference>
<sequence>MADIESTPVAEKTKICVSCGEDFPADREFFYGDRRQPDGLRSTCKGCYSELPSVQKRMKERPHG</sequence>
<dbReference type="OrthoDB" id="5892231at2"/>
<organism evidence="1 2">
    <name type="scientific">Salinicola socius</name>
    <dbReference type="NCBI Taxonomy" id="404433"/>
    <lineage>
        <taxon>Bacteria</taxon>
        <taxon>Pseudomonadati</taxon>
        <taxon>Pseudomonadota</taxon>
        <taxon>Gammaproteobacteria</taxon>
        <taxon>Oceanospirillales</taxon>
        <taxon>Halomonadaceae</taxon>
        <taxon>Salinicola</taxon>
    </lineage>
</organism>
<dbReference type="AlphaFoldDB" id="A0A1Q8SUP4"/>
<keyword evidence="2" id="KW-1185">Reference proteome</keyword>
<accession>A0A1Q8SUP4</accession>
<comment type="caution">
    <text evidence="1">The sequence shown here is derived from an EMBL/GenBank/DDBJ whole genome shotgun (WGS) entry which is preliminary data.</text>
</comment>